<sequence>MPADNTGLKLLPEGVNAAANLFALIVESELKTSAFIDESESEYLQASITAIDATIPLLTSLFSERFVRLHEVAFKEGLIFISTVFAGKRHKRSHRNSGRATFLPVKGREKCL</sequence>
<comment type="caution">
    <text evidence="1">The sequence shown here is derived from an EMBL/GenBank/DDBJ whole genome shotgun (WGS) entry which is preliminary data.</text>
</comment>
<dbReference type="EMBL" id="CM046392">
    <property type="protein sequence ID" value="KAI8555442.1"/>
    <property type="molecule type" value="Genomic_DNA"/>
</dbReference>
<organism evidence="1 2">
    <name type="scientific">Rhododendron molle</name>
    <name type="common">Chinese azalea</name>
    <name type="synonym">Azalea mollis</name>
    <dbReference type="NCBI Taxonomy" id="49168"/>
    <lineage>
        <taxon>Eukaryota</taxon>
        <taxon>Viridiplantae</taxon>
        <taxon>Streptophyta</taxon>
        <taxon>Embryophyta</taxon>
        <taxon>Tracheophyta</taxon>
        <taxon>Spermatophyta</taxon>
        <taxon>Magnoliopsida</taxon>
        <taxon>eudicotyledons</taxon>
        <taxon>Gunneridae</taxon>
        <taxon>Pentapetalae</taxon>
        <taxon>asterids</taxon>
        <taxon>Ericales</taxon>
        <taxon>Ericaceae</taxon>
        <taxon>Ericoideae</taxon>
        <taxon>Rhodoreae</taxon>
        <taxon>Rhododendron</taxon>
    </lineage>
</organism>
<protein>
    <submittedName>
        <fullName evidence="1">Uncharacterized protein</fullName>
    </submittedName>
</protein>
<reference evidence="1" key="1">
    <citation type="submission" date="2022-02" db="EMBL/GenBank/DDBJ databases">
        <title>Plant Genome Project.</title>
        <authorList>
            <person name="Zhang R.-G."/>
        </authorList>
    </citation>
    <scope>NUCLEOTIDE SEQUENCE</scope>
    <source>
        <strain evidence="1">AT1</strain>
    </source>
</reference>
<dbReference type="Proteomes" id="UP001062846">
    <property type="component" value="Chromosome 5"/>
</dbReference>
<proteinExistence type="predicted"/>
<evidence type="ECO:0000313" key="1">
    <source>
        <dbReference type="EMBL" id="KAI8555442.1"/>
    </source>
</evidence>
<evidence type="ECO:0000313" key="2">
    <source>
        <dbReference type="Proteomes" id="UP001062846"/>
    </source>
</evidence>
<name>A0ACC0NQ03_RHOML</name>
<accession>A0ACC0NQ03</accession>
<gene>
    <name evidence="1" type="ORF">RHMOL_Rhmol05G0174500</name>
</gene>
<keyword evidence="2" id="KW-1185">Reference proteome</keyword>